<organism evidence="2 3">
    <name type="scientific">Pleurodeles waltl</name>
    <name type="common">Iberian ribbed newt</name>
    <dbReference type="NCBI Taxonomy" id="8319"/>
    <lineage>
        <taxon>Eukaryota</taxon>
        <taxon>Metazoa</taxon>
        <taxon>Chordata</taxon>
        <taxon>Craniata</taxon>
        <taxon>Vertebrata</taxon>
        <taxon>Euteleostomi</taxon>
        <taxon>Amphibia</taxon>
        <taxon>Batrachia</taxon>
        <taxon>Caudata</taxon>
        <taxon>Salamandroidea</taxon>
        <taxon>Salamandridae</taxon>
        <taxon>Pleurodelinae</taxon>
        <taxon>Pleurodeles</taxon>
    </lineage>
</organism>
<reference evidence="2" key="1">
    <citation type="journal article" date="2022" name="bioRxiv">
        <title>Sequencing and chromosome-scale assembly of the giantPleurodeles waltlgenome.</title>
        <authorList>
            <person name="Brown T."/>
            <person name="Elewa A."/>
            <person name="Iarovenko S."/>
            <person name="Subramanian E."/>
            <person name="Araus A.J."/>
            <person name="Petzold A."/>
            <person name="Susuki M."/>
            <person name="Suzuki K.-i.T."/>
            <person name="Hayashi T."/>
            <person name="Toyoda A."/>
            <person name="Oliveira C."/>
            <person name="Osipova E."/>
            <person name="Leigh N.D."/>
            <person name="Simon A."/>
            <person name="Yun M.H."/>
        </authorList>
    </citation>
    <scope>NUCLEOTIDE SEQUENCE</scope>
    <source>
        <strain evidence="2">20211129_DDA</strain>
        <tissue evidence="2">Liver</tissue>
    </source>
</reference>
<sequence>MLRGVGGLPFPSLFHSPSSFSSCAGTFSEASSGPGVTVALRAPSARLCRQLGYRGVSRRNCPLATSVPASGVTVRRSIAPQLLSADIFEPVHGCGSDPSASSPRGTAPPFPQAARFAHGARPRLLPGFSPHPVTPPVQCSRARRGCRPGIDSVAGASSGRHFVFGGQTGRGTGTGAAFLNCSPPQTPPGLRVTRIARAESSARSDHASYHVAMRQVLCLLGACVVSDIRWGALRPGQCRRKGSQLYSAECRLFASVEYLVRSPMWTASVRYVVPLHTARCCGTIIASSGLLCVV</sequence>
<proteinExistence type="predicted"/>
<evidence type="ECO:0000256" key="1">
    <source>
        <dbReference type="SAM" id="MobiDB-lite"/>
    </source>
</evidence>
<name>A0AAV7SN98_PLEWA</name>
<keyword evidence="3" id="KW-1185">Reference proteome</keyword>
<dbReference type="PROSITE" id="PS51257">
    <property type="entry name" value="PROKAR_LIPOPROTEIN"/>
    <property type="match status" value="1"/>
</dbReference>
<accession>A0AAV7SN98</accession>
<dbReference type="EMBL" id="JANPWB010000008">
    <property type="protein sequence ID" value="KAJ1165569.1"/>
    <property type="molecule type" value="Genomic_DNA"/>
</dbReference>
<gene>
    <name evidence="2" type="ORF">NDU88_005990</name>
</gene>
<dbReference type="AlphaFoldDB" id="A0AAV7SN98"/>
<comment type="caution">
    <text evidence="2">The sequence shown here is derived from an EMBL/GenBank/DDBJ whole genome shotgun (WGS) entry which is preliminary data.</text>
</comment>
<protein>
    <submittedName>
        <fullName evidence="2">Uncharacterized protein</fullName>
    </submittedName>
</protein>
<evidence type="ECO:0000313" key="3">
    <source>
        <dbReference type="Proteomes" id="UP001066276"/>
    </source>
</evidence>
<feature type="region of interest" description="Disordered" evidence="1">
    <location>
        <begin position="94"/>
        <end position="113"/>
    </location>
</feature>
<evidence type="ECO:0000313" key="2">
    <source>
        <dbReference type="EMBL" id="KAJ1165569.1"/>
    </source>
</evidence>
<dbReference type="Proteomes" id="UP001066276">
    <property type="component" value="Chromosome 4_2"/>
</dbReference>